<protein>
    <recommendedName>
        <fullName evidence="3">DNA recombination protein RmuC homolog</fullName>
    </recommendedName>
</protein>
<accession>A0ABV8UQI1</accession>
<keyword evidence="5" id="KW-0233">DNA recombination</keyword>
<feature type="region of interest" description="Disordered" evidence="6">
    <location>
        <begin position="347"/>
        <end position="371"/>
    </location>
</feature>
<comment type="similarity">
    <text evidence="2">Belongs to the RmuC family.</text>
</comment>
<evidence type="ECO:0000256" key="4">
    <source>
        <dbReference type="ARBA" id="ARBA00023054"/>
    </source>
</evidence>
<dbReference type="EMBL" id="JBHSCW010000009">
    <property type="protein sequence ID" value="MFC4352819.1"/>
    <property type="molecule type" value="Genomic_DNA"/>
</dbReference>
<dbReference type="Pfam" id="PF02646">
    <property type="entry name" value="RmuC"/>
    <property type="match status" value="1"/>
</dbReference>
<sequence>MNTMDGVDPLVLVVLAGLIGLMVGVLAVLLLRRGADRSSQEVDMRLRQLSESQAAVQSQMSESLRQQERALARNMEERLADFSKRIGDRLQESQTQQSKNLTDLRERLAVIDKAQQNITELSSQVVGLQDILSNKQSRGAFGEVQLHDIVENILPPSAYSFQASLSSGTRADCLLLLPNPPGPIAIDSKFPLEAFRNLRAAEDEASRTTAMRNFTNDVRKHIKDIRDKYIIAGETAESALMFLPSEAVYAELHANFTSLVEESYRARVWIVSPTTLMATLNTVRAVLKDVRMREQAGVIQTEVHHLLADVGRLDERVGKLQRHFDQANEDIRQIRISTEKVSKRGERIEDLQLEDKEGGDTPITPPVRDNE</sequence>
<comment type="function">
    <text evidence="1">Involved in DNA recombination.</text>
</comment>
<keyword evidence="7" id="KW-0812">Transmembrane</keyword>
<dbReference type="PANTHER" id="PTHR30563:SF0">
    <property type="entry name" value="DNA RECOMBINATION PROTEIN RMUC"/>
    <property type="match status" value="1"/>
</dbReference>
<evidence type="ECO:0000256" key="2">
    <source>
        <dbReference type="ARBA" id="ARBA00009840"/>
    </source>
</evidence>
<comment type="caution">
    <text evidence="8">The sequence shown here is derived from an EMBL/GenBank/DDBJ whole genome shotgun (WGS) entry which is preliminary data.</text>
</comment>
<evidence type="ECO:0000313" key="9">
    <source>
        <dbReference type="Proteomes" id="UP001595799"/>
    </source>
</evidence>
<keyword evidence="4" id="KW-0175">Coiled coil</keyword>
<keyword evidence="7" id="KW-1133">Transmembrane helix</keyword>
<dbReference type="InterPro" id="IPR003798">
    <property type="entry name" value="DNA_recombination_RmuC"/>
</dbReference>
<dbReference type="PANTHER" id="PTHR30563">
    <property type="entry name" value="DNA RECOMBINATION PROTEIN RMUC"/>
    <property type="match status" value="1"/>
</dbReference>
<evidence type="ECO:0000256" key="6">
    <source>
        <dbReference type="SAM" id="MobiDB-lite"/>
    </source>
</evidence>
<gene>
    <name evidence="8" type="ORF">ACFOW6_14805</name>
</gene>
<organism evidence="8 9">
    <name type="scientific">Fodinicurvata halophila</name>
    <dbReference type="NCBI Taxonomy" id="1419723"/>
    <lineage>
        <taxon>Bacteria</taxon>
        <taxon>Pseudomonadati</taxon>
        <taxon>Pseudomonadota</taxon>
        <taxon>Alphaproteobacteria</taxon>
        <taxon>Rhodospirillales</taxon>
        <taxon>Rhodovibrionaceae</taxon>
        <taxon>Fodinicurvata</taxon>
    </lineage>
</organism>
<evidence type="ECO:0000256" key="7">
    <source>
        <dbReference type="SAM" id="Phobius"/>
    </source>
</evidence>
<evidence type="ECO:0000256" key="1">
    <source>
        <dbReference type="ARBA" id="ARBA00003416"/>
    </source>
</evidence>
<keyword evidence="7" id="KW-0472">Membrane</keyword>
<evidence type="ECO:0000256" key="3">
    <source>
        <dbReference type="ARBA" id="ARBA00021840"/>
    </source>
</evidence>
<evidence type="ECO:0000313" key="8">
    <source>
        <dbReference type="EMBL" id="MFC4352819.1"/>
    </source>
</evidence>
<dbReference type="RefSeq" id="WP_382423195.1">
    <property type="nucleotide sequence ID" value="NZ_JBHSCW010000009.1"/>
</dbReference>
<feature type="compositionally biased region" description="Basic and acidic residues" evidence="6">
    <location>
        <begin position="347"/>
        <end position="359"/>
    </location>
</feature>
<feature type="transmembrane region" description="Helical" evidence="7">
    <location>
        <begin position="12"/>
        <end position="31"/>
    </location>
</feature>
<evidence type="ECO:0000256" key="5">
    <source>
        <dbReference type="ARBA" id="ARBA00023172"/>
    </source>
</evidence>
<proteinExistence type="inferred from homology"/>
<keyword evidence="9" id="KW-1185">Reference proteome</keyword>
<dbReference type="Proteomes" id="UP001595799">
    <property type="component" value="Unassembled WGS sequence"/>
</dbReference>
<name>A0ABV8UQI1_9PROT</name>
<reference evidence="9" key="1">
    <citation type="journal article" date="2019" name="Int. J. Syst. Evol. Microbiol.">
        <title>The Global Catalogue of Microorganisms (GCM) 10K type strain sequencing project: providing services to taxonomists for standard genome sequencing and annotation.</title>
        <authorList>
            <consortium name="The Broad Institute Genomics Platform"/>
            <consortium name="The Broad Institute Genome Sequencing Center for Infectious Disease"/>
            <person name="Wu L."/>
            <person name="Ma J."/>
        </authorList>
    </citation>
    <scope>NUCLEOTIDE SEQUENCE [LARGE SCALE GENOMIC DNA]</scope>
    <source>
        <strain evidence="9">CECT 8472</strain>
    </source>
</reference>